<feature type="transmembrane region" description="Helical" evidence="1">
    <location>
        <begin position="314"/>
        <end position="332"/>
    </location>
</feature>
<evidence type="ECO:0000256" key="1">
    <source>
        <dbReference type="SAM" id="Phobius"/>
    </source>
</evidence>
<reference evidence="3 4" key="1">
    <citation type="submission" date="2017-12" db="EMBL/GenBank/DDBJ databases">
        <title>Hemimetabolous genomes reveal molecular basis of termite eusociality.</title>
        <authorList>
            <person name="Harrison M.C."/>
            <person name="Jongepier E."/>
            <person name="Robertson H.M."/>
            <person name="Arning N."/>
            <person name="Bitard-Feildel T."/>
            <person name="Chao H."/>
            <person name="Childers C.P."/>
            <person name="Dinh H."/>
            <person name="Doddapaneni H."/>
            <person name="Dugan S."/>
            <person name="Gowin J."/>
            <person name="Greiner C."/>
            <person name="Han Y."/>
            <person name="Hu H."/>
            <person name="Hughes D.S.T."/>
            <person name="Huylmans A.-K."/>
            <person name="Kemena C."/>
            <person name="Kremer L.P.M."/>
            <person name="Lee S.L."/>
            <person name="Lopez-Ezquerra A."/>
            <person name="Mallet L."/>
            <person name="Monroy-Kuhn J.M."/>
            <person name="Moser A."/>
            <person name="Murali S.C."/>
            <person name="Muzny D.M."/>
            <person name="Otani S."/>
            <person name="Piulachs M.-D."/>
            <person name="Poelchau M."/>
            <person name="Qu J."/>
            <person name="Schaub F."/>
            <person name="Wada-Katsumata A."/>
            <person name="Worley K.C."/>
            <person name="Xie Q."/>
            <person name="Ylla G."/>
            <person name="Poulsen M."/>
            <person name="Gibbs R.A."/>
            <person name="Schal C."/>
            <person name="Richards S."/>
            <person name="Belles X."/>
            <person name="Korb J."/>
            <person name="Bornberg-Bauer E."/>
        </authorList>
    </citation>
    <scope>NUCLEOTIDE SEQUENCE [LARGE SCALE GENOMIC DNA]</scope>
    <source>
        <tissue evidence="3">Whole body</tissue>
    </source>
</reference>
<keyword evidence="1" id="KW-1133">Transmembrane helix</keyword>
<feature type="transmembrane region" description="Helical" evidence="1">
    <location>
        <begin position="102"/>
        <end position="120"/>
    </location>
</feature>
<keyword evidence="1" id="KW-0472">Membrane</keyword>
<feature type="transmembrane region" description="Helical" evidence="1">
    <location>
        <begin position="344"/>
        <end position="364"/>
    </location>
</feature>
<dbReference type="Pfam" id="PF01757">
    <property type="entry name" value="Acyl_transf_3"/>
    <property type="match status" value="1"/>
</dbReference>
<feature type="transmembrane region" description="Helical" evidence="1">
    <location>
        <begin position="63"/>
        <end position="81"/>
    </location>
</feature>
<feature type="transmembrane region" description="Helical" evidence="1">
    <location>
        <begin position="190"/>
        <end position="210"/>
    </location>
</feature>
<keyword evidence="4" id="KW-1185">Reference proteome</keyword>
<feature type="transmembrane region" description="Helical" evidence="1">
    <location>
        <begin position="273"/>
        <end position="294"/>
    </location>
</feature>
<gene>
    <name evidence="3" type="ORF">B7P43_G13251</name>
</gene>
<dbReference type="InParanoid" id="A0A2J7QP78"/>
<dbReference type="EMBL" id="NEVH01012096">
    <property type="protein sequence ID" value="PNF30392.1"/>
    <property type="molecule type" value="Genomic_DNA"/>
</dbReference>
<evidence type="ECO:0000259" key="2">
    <source>
        <dbReference type="Pfam" id="PF01757"/>
    </source>
</evidence>
<comment type="caution">
    <text evidence="3">The sequence shown here is derived from an EMBL/GenBank/DDBJ whole genome shotgun (WGS) entry which is preliminary data.</text>
</comment>
<dbReference type="InterPro" id="IPR052728">
    <property type="entry name" value="O2_lipid_transport_reg"/>
</dbReference>
<dbReference type="AlphaFoldDB" id="A0A2J7QP78"/>
<evidence type="ECO:0000313" key="4">
    <source>
        <dbReference type="Proteomes" id="UP000235965"/>
    </source>
</evidence>
<dbReference type="Proteomes" id="UP000235965">
    <property type="component" value="Unassembled WGS sequence"/>
</dbReference>
<organism evidence="3 4">
    <name type="scientific">Cryptotermes secundus</name>
    <dbReference type="NCBI Taxonomy" id="105785"/>
    <lineage>
        <taxon>Eukaryota</taxon>
        <taxon>Metazoa</taxon>
        <taxon>Ecdysozoa</taxon>
        <taxon>Arthropoda</taxon>
        <taxon>Hexapoda</taxon>
        <taxon>Insecta</taxon>
        <taxon>Pterygota</taxon>
        <taxon>Neoptera</taxon>
        <taxon>Polyneoptera</taxon>
        <taxon>Dictyoptera</taxon>
        <taxon>Blattodea</taxon>
        <taxon>Blattoidea</taxon>
        <taxon>Termitoidae</taxon>
        <taxon>Kalotermitidae</taxon>
        <taxon>Cryptotermitinae</taxon>
        <taxon>Cryptotermes</taxon>
    </lineage>
</organism>
<feature type="transmembrane region" description="Helical" evidence="1">
    <location>
        <begin position="163"/>
        <end position="183"/>
    </location>
</feature>
<sequence length="423" mass="48175">MAYLNQDLSNRVDILRSMRFMCTCIVVLYHRAANLGASPLWNLEFLEKEFQTVRLALMHRGETVIDNFFLISGFVVAYILLQELHRKRFNPLNFILSRIMRVLPALLVMIFFYATLFYKLGSGPRWDIVVGPERDYCQKNWWTNLLFINNYVNDERMCLLQSYFLACDMHFFIIAIPVVILLSKRPSIGAAVLGGIILVSIIIPFLVTYLDHKPALVNFYIDFLLAPRGNDVYQSVYIKSHTRASPYFVGLALGYLLYNHLNGKQKIGMVPSVVLCGCVVCLLYGTMMSGIVFYDPTRPYNPLEAGFFAGMHRFVWSLGISIFIVVITLGKLPVISSLLSSKLLLSLGSLSYCMFLIHPVFLYWSNGGLHHPEYFSYSRIVVLAAGDIVLSIFASLFLYLTIEAPCSHMTRKILSKKVATKQE</sequence>
<accession>A0A2J7QP78</accession>
<feature type="domain" description="Acyltransferase 3" evidence="2">
    <location>
        <begin position="17"/>
        <end position="394"/>
    </location>
</feature>
<feature type="transmembrane region" description="Helical" evidence="1">
    <location>
        <begin position="244"/>
        <end position="261"/>
    </location>
</feature>
<dbReference type="PANTHER" id="PTHR11161">
    <property type="entry name" value="O-ACYLTRANSFERASE"/>
    <property type="match status" value="1"/>
</dbReference>
<name>A0A2J7QP78_9NEOP</name>
<dbReference type="InterPro" id="IPR002656">
    <property type="entry name" value="Acyl_transf_3_dom"/>
</dbReference>
<feature type="transmembrane region" description="Helical" evidence="1">
    <location>
        <begin position="376"/>
        <end position="402"/>
    </location>
</feature>
<dbReference type="OrthoDB" id="6585993at2759"/>
<protein>
    <recommendedName>
        <fullName evidence="2">Acyltransferase 3 domain-containing protein</fullName>
    </recommendedName>
</protein>
<proteinExistence type="predicted"/>
<evidence type="ECO:0000313" key="3">
    <source>
        <dbReference type="EMBL" id="PNF30392.1"/>
    </source>
</evidence>
<keyword evidence="1" id="KW-0812">Transmembrane</keyword>
<dbReference type="PANTHER" id="PTHR11161:SF71">
    <property type="entry name" value="NOSE RESISTANT-TO-FLUOXETINE PROTEIN N-TERMINAL DOMAIN-CONTAINING PROTEIN"/>
    <property type="match status" value="1"/>
</dbReference>
<dbReference type="GO" id="GO:0016747">
    <property type="term" value="F:acyltransferase activity, transferring groups other than amino-acyl groups"/>
    <property type="evidence" value="ECO:0007669"/>
    <property type="project" value="InterPro"/>
</dbReference>